<proteinExistence type="predicted"/>
<dbReference type="EMBL" id="QGMY01000002">
    <property type="protein sequence ID" value="PWR73933.1"/>
    <property type="molecule type" value="Genomic_DNA"/>
</dbReference>
<dbReference type="AlphaFoldDB" id="A0A2V2NF39"/>
<name>A0A2V2NF39_9EURY</name>
<reference evidence="1 2" key="1">
    <citation type="submission" date="2018-05" db="EMBL/GenBank/DDBJ databases">
        <title>Draft genome of Methanospirillum lacunae Ki8-1.</title>
        <authorList>
            <person name="Dueholm M.S."/>
            <person name="Nielsen P.H."/>
            <person name="Bakmann L.F."/>
            <person name="Otzen D.E."/>
        </authorList>
    </citation>
    <scope>NUCLEOTIDE SEQUENCE [LARGE SCALE GENOMIC DNA]</scope>
    <source>
        <strain evidence="1 2">Ki8-1</strain>
    </source>
</reference>
<organism evidence="1 2">
    <name type="scientific">Methanospirillum lacunae</name>
    <dbReference type="NCBI Taxonomy" id="668570"/>
    <lineage>
        <taxon>Archaea</taxon>
        <taxon>Methanobacteriati</taxon>
        <taxon>Methanobacteriota</taxon>
        <taxon>Stenosarchaea group</taxon>
        <taxon>Methanomicrobia</taxon>
        <taxon>Methanomicrobiales</taxon>
        <taxon>Methanospirillaceae</taxon>
        <taxon>Methanospirillum</taxon>
    </lineage>
</organism>
<protein>
    <recommendedName>
        <fullName evidence="3">Membrane protein insertion efficiency factor YidD</fullName>
    </recommendedName>
</protein>
<dbReference type="NCBIfam" id="TIGR00278">
    <property type="entry name" value="membrane protein insertion efficiency factor YidD"/>
    <property type="match status" value="1"/>
</dbReference>
<sequence length="79" mass="9418">MKCNFFSILSIKLIEKVWHGNYGRKFVKNNHIICRFYPTCSNYAILAIRKHGFIKGWVLVYRRLMRCNPYNTDSAVDFP</sequence>
<dbReference type="PANTHER" id="PTHR33383">
    <property type="entry name" value="MEMBRANE PROTEIN INSERTION EFFICIENCY FACTOR-RELATED"/>
    <property type="match status" value="1"/>
</dbReference>
<keyword evidence="2" id="KW-1185">Reference proteome</keyword>
<comment type="caution">
    <text evidence="1">The sequence shown here is derived from an EMBL/GenBank/DDBJ whole genome shotgun (WGS) entry which is preliminary data.</text>
</comment>
<evidence type="ECO:0000313" key="1">
    <source>
        <dbReference type="EMBL" id="PWR73933.1"/>
    </source>
</evidence>
<dbReference type="Pfam" id="PF01809">
    <property type="entry name" value="YidD"/>
    <property type="match status" value="1"/>
</dbReference>
<dbReference type="RefSeq" id="WP_109967213.1">
    <property type="nucleotide sequence ID" value="NZ_CP176093.1"/>
</dbReference>
<accession>A0A2V2NF39</accession>
<dbReference type="Proteomes" id="UP000245657">
    <property type="component" value="Unassembled WGS sequence"/>
</dbReference>
<dbReference type="OrthoDB" id="375199at2157"/>
<dbReference type="GeneID" id="97549274"/>
<evidence type="ECO:0008006" key="3">
    <source>
        <dbReference type="Google" id="ProtNLM"/>
    </source>
</evidence>
<dbReference type="InterPro" id="IPR002696">
    <property type="entry name" value="Membr_insert_effic_factor_YidD"/>
</dbReference>
<gene>
    <name evidence="1" type="ORF">DK846_01850</name>
</gene>
<dbReference type="PANTHER" id="PTHR33383:SF1">
    <property type="entry name" value="MEMBRANE PROTEIN INSERTION EFFICIENCY FACTOR-RELATED"/>
    <property type="match status" value="1"/>
</dbReference>
<dbReference type="SMART" id="SM01234">
    <property type="entry name" value="Haemolytic"/>
    <property type="match status" value="1"/>
</dbReference>
<evidence type="ECO:0000313" key="2">
    <source>
        <dbReference type="Proteomes" id="UP000245657"/>
    </source>
</evidence>